<evidence type="ECO:0000256" key="8">
    <source>
        <dbReference type="ARBA" id="ARBA00023134"/>
    </source>
</evidence>
<dbReference type="Pfam" id="PF10396">
    <property type="entry name" value="TrmE_N"/>
    <property type="match status" value="1"/>
</dbReference>
<dbReference type="Gene3D" id="1.20.120.430">
    <property type="entry name" value="tRNA modification GTPase MnmE domain 2"/>
    <property type="match status" value="1"/>
</dbReference>
<evidence type="ECO:0000256" key="9">
    <source>
        <dbReference type="RuleBase" id="RU003313"/>
    </source>
</evidence>
<dbReference type="EMBL" id="DRTB01000056">
    <property type="protein sequence ID" value="HHE04590.1"/>
    <property type="molecule type" value="Genomic_DNA"/>
</dbReference>
<dbReference type="GO" id="GO:0042802">
    <property type="term" value="F:identical protein binding"/>
    <property type="evidence" value="ECO:0007669"/>
    <property type="project" value="UniProtKB-ARBA"/>
</dbReference>
<feature type="non-terminal residue" evidence="11">
    <location>
        <position position="410"/>
    </location>
</feature>
<dbReference type="GO" id="GO:0030488">
    <property type="term" value="P:tRNA methylation"/>
    <property type="evidence" value="ECO:0007669"/>
    <property type="project" value="TreeGrafter"/>
</dbReference>
<dbReference type="InterPro" id="IPR025867">
    <property type="entry name" value="MnmE_helical"/>
</dbReference>
<gene>
    <name evidence="11" type="primary">mnmE</name>
    <name evidence="11" type="ORF">ENL19_00845</name>
</gene>
<dbReference type="InterPro" id="IPR027368">
    <property type="entry name" value="MnmE_dom2"/>
</dbReference>
<dbReference type="PANTHER" id="PTHR42714:SF2">
    <property type="entry name" value="TRNA MODIFICATION GTPASE GTPBP3, MITOCHONDRIAL"/>
    <property type="match status" value="1"/>
</dbReference>
<keyword evidence="2 9" id="KW-0819">tRNA processing</keyword>
<evidence type="ECO:0000256" key="1">
    <source>
        <dbReference type="ARBA" id="ARBA00011043"/>
    </source>
</evidence>
<dbReference type="FunFam" id="3.30.1360.120:FF:000003">
    <property type="entry name" value="tRNA modification GTPase MnmE"/>
    <property type="match status" value="1"/>
</dbReference>
<dbReference type="GO" id="GO:0005829">
    <property type="term" value="C:cytosol"/>
    <property type="evidence" value="ECO:0007669"/>
    <property type="project" value="TreeGrafter"/>
</dbReference>
<dbReference type="HAMAP" id="MF_00379">
    <property type="entry name" value="GTPase_MnmE"/>
    <property type="match status" value="1"/>
</dbReference>
<dbReference type="GO" id="GO:0002098">
    <property type="term" value="P:tRNA wobble uridine modification"/>
    <property type="evidence" value="ECO:0007669"/>
    <property type="project" value="TreeGrafter"/>
</dbReference>
<dbReference type="InterPro" id="IPR027266">
    <property type="entry name" value="TrmE/GcvT-like"/>
</dbReference>
<dbReference type="InterPro" id="IPR006073">
    <property type="entry name" value="GTP-bd"/>
</dbReference>
<comment type="caution">
    <text evidence="11">The sequence shown here is derived from an EMBL/GenBank/DDBJ whole genome shotgun (WGS) entry which is preliminary data.</text>
</comment>
<keyword evidence="8 9" id="KW-0342">GTP-binding</keyword>
<evidence type="ECO:0000256" key="2">
    <source>
        <dbReference type="ARBA" id="ARBA00022694"/>
    </source>
</evidence>
<dbReference type="GO" id="GO:0005525">
    <property type="term" value="F:GTP binding"/>
    <property type="evidence" value="ECO:0007669"/>
    <property type="project" value="UniProtKB-KW"/>
</dbReference>
<protein>
    <submittedName>
        <fullName evidence="11">tRNA uridine-5-carboxymethylaminomethyl(34) synthesis GTPase MnmE</fullName>
    </submittedName>
</protein>
<dbReference type="PANTHER" id="PTHR42714">
    <property type="entry name" value="TRNA MODIFICATION GTPASE GTPBP3"/>
    <property type="match status" value="1"/>
</dbReference>
<evidence type="ECO:0000256" key="3">
    <source>
        <dbReference type="ARBA" id="ARBA00022723"/>
    </source>
</evidence>
<dbReference type="NCBIfam" id="TIGR00231">
    <property type="entry name" value="small_GTP"/>
    <property type="match status" value="1"/>
</dbReference>
<dbReference type="Gene3D" id="3.30.1360.120">
    <property type="entry name" value="Probable tRNA modification gtpase trme, domain 1"/>
    <property type="match status" value="1"/>
</dbReference>
<dbReference type="PROSITE" id="PS51709">
    <property type="entry name" value="G_TRME"/>
    <property type="match status" value="1"/>
</dbReference>
<dbReference type="SUPFAM" id="SSF52540">
    <property type="entry name" value="P-loop containing nucleoside triphosphate hydrolases"/>
    <property type="match status" value="1"/>
</dbReference>
<dbReference type="GO" id="GO:0046872">
    <property type="term" value="F:metal ion binding"/>
    <property type="evidence" value="ECO:0007669"/>
    <property type="project" value="UniProtKB-KW"/>
</dbReference>
<dbReference type="InterPro" id="IPR018948">
    <property type="entry name" value="GTP-bd_TrmE_N"/>
</dbReference>
<sequence>MNDTICAIATPPGEGAIALIRVSGRRSIPIVSSIFEGKKSLNSVKNRDILYGWIKNPSTGELIDEVLLFVMRGPRTYTGEDTVEISTHGGYINPRKVLEAVIMAGARPAERGEFTRRAFTNGRMDLLKAESILEIVRAKTEKGRFFAEKILSGSLSKYITKIKKKILDVATLLEVSLDFREEDVILPEKEEINKKLQTLLSELDTLKKSFTEGKILKDGIDIPIVGRPNVGKSSLFNAMLKEEKAIVTSFPGTTRDILEGWLDIGGYPVRILDTAGMHYPENEVERIGIERAEKLIGNAEFVILVIDISEPLKKDDRDLLNKFKNRVLVLNKSDLEHKMKEKDLLNEGVFVSSKEFTGFEDIDRTLIKKIESLMPVSSDLIIMNERQVNHIESAMSLIKRAMDGVREGLG</sequence>
<dbReference type="AlphaFoldDB" id="A0A7C5HBB8"/>
<dbReference type="Proteomes" id="UP000886110">
    <property type="component" value="Unassembled WGS sequence"/>
</dbReference>
<dbReference type="SUPFAM" id="SSF103025">
    <property type="entry name" value="Folate-binding domain"/>
    <property type="match status" value="1"/>
</dbReference>
<dbReference type="Pfam" id="PF12631">
    <property type="entry name" value="MnmE_helical"/>
    <property type="match status" value="1"/>
</dbReference>
<keyword evidence="7" id="KW-0630">Potassium</keyword>
<keyword evidence="5" id="KW-0378">Hydrolase</keyword>
<comment type="similarity">
    <text evidence="1 9">Belongs to the TRAFAC class TrmE-Era-EngA-EngB-Septin-like GTPase superfamily. TrmE GTPase family.</text>
</comment>
<evidence type="ECO:0000256" key="6">
    <source>
        <dbReference type="ARBA" id="ARBA00022842"/>
    </source>
</evidence>
<evidence type="ECO:0000313" key="11">
    <source>
        <dbReference type="EMBL" id="HHE04590.1"/>
    </source>
</evidence>
<dbReference type="GO" id="GO:0003924">
    <property type="term" value="F:GTPase activity"/>
    <property type="evidence" value="ECO:0007669"/>
    <property type="project" value="InterPro"/>
</dbReference>
<organism evidence="11">
    <name type="scientific">candidate division WOR-3 bacterium</name>
    <dbReference type="NCBI Taxonomy" id="2052148"/>
    <lineage>
        <taxon>Bacteria</taxon>
        <taxon>Bacteria division WOR-3</taxon>
    </lineage>
</organism>
<accession>A0A7C5HBB8</accession>
<dbReference type="CDD" id="cd04164">
    <property type="entry name" value="trmE"/>
    <property type="match status" value="1"/>
</dbReference>
<feature type="domain" description="TrmE-type G" evidence="10">
    <location>
        <begin position="219"/>
        <end position="371"/>
    </location>
</feature>
<dbReference type="InterPro" id="IPR004520">
    <property type="entry name" value="GTPase_MnmE"/>
</dbReference>
<evidence type="ECO:0000256" key="4">
    <source>
        <dbReference type="ARBA" id="ARBA00022741"/>
    </source>
</evidence>
<dbReference type="NCBIfam" id="TIGR00450">
    <property type="entry name" value="mnmE_trmE_thdF"/>
    <property type="match status" value="1"/>
</dbReference>
<dbReference type="InterPro" id="IPR027417">
    <property type="entry name" value="P-loop_NTPase"/>
</dbReference>
<dbReference type="Pfam" id="PF01926">
    <property type="entry name" value="MMR_HSR1"/>
    <property type="match status" value="1"/>
</dbReference>
<keyword evidence="6" id="KW-0460">Magnesium</keyword>
<evidence type="ECO:0000259" key="10">
    <source>
        <dbReference type="PROSITE" id="PS51709"/>
    </source>
</evidence>
<keyword evidence="3" id="KW-0479">Metal-binding</keyword>
<dbReference type="Gene3D" id="3.40.50.300">
    <property type="entry name" value="P-loop containing nucleotide triphosphate hydrolases"/>
    <property type="match status" value="1"/>
</dbReference>
<reference evidence="11" key="1">
    <citation type="journal article" date="2020" name="mSystems">
        <title>Genome- and Community-Level Interaction Insights into Carbon Utilization and Element Cycling Functions of Hydrothermarchaeota in Hydrothermal Sediment.</title>
        <authorList>
            <person name="Zhou Z."/>
            <person name="Liu Y."/>
            <person name="Xu W."/>
            <person name="Pan J."/>
            <person name="Luo Z.H."/>
            <person name="Li M."/>
        </authorList>
    </citation>
    <scope>NUCLEOTIDE SEQUENCE [LARGE SCALE GENOMIC DNA]</scope>
    <source>
        <strain evidence="11">HyVt-74</strain>
    </source>
</reference>
<name>A0A7C5HBB8_UNCW3</name>
<dbReference type="InterPro" id="IPR031168">
    <property type="entry name" value="G_TrmE"/>
</dbReference>
<evidence type="ECO:0000256" key="5">
    <source>
        <dbReference type="ARBA" id="ARBA00022801"/>
    </source>
</evidence>
<proteinExistence type="inferred from homology"/>
<evidence type="ECO:0000256" key="7">
    <source>
        <dbReference type="ARBA" id="ARBA00022958"/>
    </source>
</evidence>
<dbReference type="InterPro" id="IPR005225">
    <property type="entry name" value="Small_GTP-bd"/>
</dbReference>
<dbReference type="CDD" id="cd14858">
    <property type="entry name" value="TrmE_N"/>
    <property type="match status" value="1"/>
</dbReference>
<keyword evidence="4 9" id="KW-0547">Nucleotide-binding</keyword>